<evidence type="ECO:0000313" key="2">
    <source>
        <dbReference type="EMBL" id="CAI4215866.1"/>
    </source>
</evidence>
<feature type="region of interest" description="Disordered" evidence="1">
    <location>
        <begin position="157"/>
        <end position="194"/>
    </location>
</feature>
<keyword evidence="3" id="KW-1185">Reference proteome</keyword>
<proteinExistence type="predicted"/>
<comment type="caution">
    <text evidence="2">The sequence shown here is derived from an EMBL/GenBank/DDBJ whole genome shotgun (WGS) entry which is preliminary data.</text>
</comment>
<dbReference type="EMBL" id="CALLCH030000013">
    <property type="protein sequence ID" value="CAI4215866.1"/>
    <property type="molecule type" value="Genomic_DNA"/>
</dbReference>
<dbReference type="OrthoDB" id="3521097at2759"/>
<evidence type="ECO:0000313" key="3">
    <source>
        <dbReference type="Proteomes" id="UP000838763"/>
    </source>
</evidence>
<accession>A0A9P1H5V8</accession>
<reference evidence="2" key="1">
    <citation type="submission" date="2022-11" db="EMBL/GenBank/DDBJ databases">
        <authorList>
            <person name="Scott C."/>
            <person name="Bruce N."/>
        </authorList>
    </citation>
    <scope>NUCLEOTIDE SEQUENCE</scope>
</reference>
<dbReference type="AlphaFoldDB" id="A0A9P1H5V8"/>
<gene>
    <name evidence="2" type="ORF">PPNO1_LOCUS5540</name>
</gene>
<dbReference type="Proteomes" id="UP000838763">
    <property type="component" value="Unassembled WGS sequence"/>
</dbReference>
<sequence>MANELCQLLPPDQFEGISIRQSRALSRKSNHALSQEQQWFAIWDIVYPGMKRPSSAYIDSDLAEELCAFRDYYQDQGTSVIMASLDSNATWEMSSEERNSNVRRIIREALNQIYERWVSTRRDGLANPCLRSQPSSTPGTYEFQTPELQLPKVPATPELSQGQSLHHPASSPSVAEFREGGLGSLDMGGSPDAVRIPKPQPSEHLAHLVLQAPDAVQPTVMVPNQFGPSQPIPPHSYLPALENQNDWDLEVFFNNYPGEATLT</sequence>
<protein>
    <submittedName>
        <fullName evidence="2">Uncharacterized protein</fullName>
    </submittedName>
</protein>
<name>A0A9P1H5V8_9PEZI</name>
<organism evidence="2 3">
    <name type="scientific">Parascedosporium putredinis</name>
    <dbReference type="NCBI Taxonomy" id="1442378"/>
    <lineage>
        <taxon>Eukaryota</taxon>
        <taxon>Fungi</taxon>
        <taxon>Dikarya</taxon>
        <taxon>Ascomycota</taxon>
        <taxon>Pezizomycotina</taxon>
        <taxon>Sordariomycetes</taxon>
        <taxon>Hypocreomycetidae</taxon>
        <taxon>Microascales</taxon>
        <taxon>Microascaceae</taxon>
        <taxon>Parascedosporium</taxon>
    </lineage>
</organism>
<evidence type="ECO:0000256" key="1">
    <source>
        <dbReference type="SAM" id="MobiDB-lite"/>
    </source>
</evidence>